<dbReference type="InterPro" id="IPR051839">
    <property type="entry name" value="RD_transcriptional_regulator"/>
</dbReference>
<keyword evidence="2" id="KW-1185">Reference proteome</keyword>
<dbReference type="PANTHER" id="PTHR33215:SF13">
    <property type="entry name" value="PROTEIN DISTAL ANTENNA"/>
    <property type="match status" value="1"/>
</dbReference>
<dbReference type="Proteomes" id="UP000580709">
    <property type="component" value="Unassembled WGS sequence"/>
</dbReference>
<reference evidence="1 2" key="1">
    <citation type="submission" date="2020-07" db="EMBL/GenBank/DDBJ databases">
        <authorList>
            <person name="Khare M."/>
        </authorList>
    </citation>
    <scope>NUCLEOTIDE SEQUENCE [LARGE SCALE GENOMIC DNA]</scope>
    <source>
        <strain evidence="1 2">P8776</strain>
    </source>
</reference>
<dbReference type="AlphaFoldDB" id="A0A838WTM7"/>
<dbReference type="Gene3D" id="1.10.10.60">
    <property type="entry name" value="Homeodomain-like"/>
    <property type="match status" value="1"/>
</dbReference>
<dbReference type="InterPro" id="IPR002514">
    <property type="entry name" value="Transposase_8"/>
</dbReference>
<dbReference type="PANTHER" id="PTHR33215">
    <property type="entry name" value="PROTEIN DISTAL ANTENNA"/>
    <property type="match status" value="1"/>
</dbReference>
<dbReference type="GO" id="GO:0003677">
    <property type="term" value="F:DNA binding"/>
    <property type="evidence" value="ECO:0007669"/>
    <property type="project" value="InterPro"/>
</dbReference>
<accession>A0A838WTM7</accession>
<sequence length="103" mass="11589">MGQRRRYTEEYRRDAASLVLDTGQTIRAVAQQLGLGEQLLGSWVKKERLRRTSTDDGQPSPEETAAEIARLRREVADLKAENDFLGKASAFFAAKQQHRNGLS</sequence>
<protein>
    <submittedName>
        <fullName evidence="1">Transposase</fullName>
    </submittedName>
</protein>
<gene>
    <name evidence="1" type="ORF">H0H28_10215</name>
</gene>
<dbReference type="GO" id="GO:0006313">
    <property type="term" value="P:DNA transposition"/>
    <property type="evidence" value="ECO:0007669"/>
    <property type="project" value="InterPro"/>
</dbReference>
<dbReference type="Pfam" id="PF01527">
    <property type="entry name" value="HTH_Tnp_1"/>
    <property type="match status" value="1"/>
</dbReference>
<dbReference type="GO" id="GO:0004803">
    <property type="term" value="F:transposase activity"/>
    <property type="evidence" value="ECO:0007669"/>
    <property type="project" value="InterPro"/>
</dbReference>
<evidence type="ECO:0000313" key="2">
    <source>
        <dbReference type="Proteomes" id="UP000580709"/>
    </source>
</evidence>
<name>A0A838WTM7_9CORY</name>
<dbReference type="InterPro" id="IPR009057">
    <property type="entry name" value="Homeodomain-like_sf"/>
</dbReference>
<dbReference type="SUPFAM" id="SSF46689">
    <property type="entry name" value="Homeodomain-like"/>
    <property type="match status" value="1"/>
</dbReference>
<comment type="caution">
    <text evidence="1">The sequence shown here is derived from an EMBL/GenBank/DDBJ whole genome shotgun (WGS) entry which is preliminary data.</text>
</comment>
<evidence type="ECO:0000313" key="1">
    <source>
        <dbReference type="EMBL" id="MBA4505682.1"/>
    </source>
</evidence>
<dbReference type="EMBL" id="JACEOR010000440">
    <property type="protein sequence ID" value="MBA4505682.1"/>
    <property type="molecule type" value="Genomic_DNA"/>
</dbReference>
<dbReference type="RefSeq" id="WP_144691055.1">
    <property type="nucleotide sequence ID" value="NZ_JACEOR010000440.1"/>
</dbReference>
<organism evidence="1 2">
    <name type="scientific">Corynebacterium sanguinis</name>
    <dbReference type="NCBI Taxonomy" id="2594913"/>
    <lineage>
        <taxon>Bacteria</taxon>
        <taxon>Bacillati</taxon>
        <taxon>Actinomycetota</taxon>
        <taxon>Actinomycetes</taxon>
        <taxon>Mycobacteriales</taxon>
        <taxon>Corynebacteriaceae</taxon>
        <taxon>Corynebacterium</taxon>
    </lineage>
</organism>
<proteinExistence type="predicted"/>